<sequence length="42" mass="4960">MTITYKKRSIKKARTKKKYLVIKNRHTREVKINGVLDEKEGG</sequence>
<evidence type="ECO:0000313" key="1">
    <source>
        <dbReference type="EMBL" id="QHT23804.1"/>
    </source>
</evidence>
<name>A0A6C0E426_9ZZZZ</name>
<organism evidence="1">
    <name type="scientific">viral metagenome</name>
    <dbReference type="NCBI Taxonomy" id="1070528"/>
    <lineage>
        <taxon>unclassified sequences</taxon>
        <taxon>metagenomes</taxon>
        <taxon>organismal metagenomes</taxon>
    </lineage>
</organism>
<dbReference type="AlphaFoldDB" id="A0A6C0E426"/>
<dbReference type="EMBL" id="MN739735">
    <property type="protein sequence ID" value="QHT23804.1"/>
    <property type="molecule type" value="Genomic_DNA"/>
</dbReference>
<proteinExistence type="predicted"/>
<protein>
    <submittedName>
        <fullName evidence="1">Uncharacterized protein</fullName>
    </submittedName>
</protein>
<reference evidence="1" key="1">
    <citation type="journal article" date="2020" name="Nature">
        <title>Giant virus diversity and host interactions through global metagenomics.</title>
        <authorList>
            <person name="Schulz F."/>
            <person name="Roux S."/>
            <person name="Paez-Espino D."/>
            <person name="Jungbluth S."/>
            <person name="Walsh D.A."/>
            <person name="Denef V.J."/>
            <person name="McMahon K.D."/>
            <person name="Konstantinidis K.T."/>
            <person name="Eloe-Fadrosh E.A."/>
            <person name="Kyrpides N.C."/>
            <person name="Woyke T."/>
        </authorList>
    </citation>
    <scope>NUCLEOTIDE SEQUENCE</scope>
    <source>
        <strain evidence="1">GVMAG-M-3300023179-132</strain>
    </source>
</reference>
<accession>A0A6C0E426</accession>